<dbReference type="InterPro" id="IPR020845">
    <property type="entry name" value="AMP-binding_CS"/>
</dbReference>
<dbReference type="SUPFAM" id="SSF56801">
    <property type="entry name" value="Acetyl-CoA synthetase-like"/>
    <property type="match status" value="1"/>
</dbReference>
<dbReference type="Gene3D" id="3.30.300.30">
    <property type="match status" value="1"/>
</dbReference>
<evidence type="ECO:0000259" key="2">
    <source>
        <dbReference type="Pfam" id="PF13193"/>
    </source>
</evidence>
<protein>
    <submittedName>
        <fullName evidence="3">Acyl-CoA synthetase (AMP-forming)/AMP-acid ligase II</fullName>
    </submittedName>
</protein>
<reference evidence="3 4" key="1">
    <citation type="submission" date="2016-10" db="EMBL/GenBank/DDBJ databases">
        <authorList>
            <person name="de Groot N.N."/>
        </authorList>
    </citation>
    <scope>NUCLEOTIDE SEQUENCE [LARGE SCALE GENOMIC DNA]</scope>
    <source>
        <strain evidence="3 4">CGMCC 1.11030</strain>
    </source>
</reference>
<sequence length="536" mass="57248">MPDTAPLTIEPLPLPEHEFRTLPGRMRRHAAERPDHPAIREGERTLTWAQTCALAERAAKLMIAKGLTRRAVVSIVADTPMDYCVAYLAGLAAGGCVAPMPVTASDETLATMIADAAAPCVVASASQKDRVEAILASKPELAGVAKLSLDFEADGWTKLLDMDLPAPAAGELPQIEPEDLFNIIYSSGTTGIPKGIVHTHLFRSRQMPRFTMNGVSGESRTLLTTPLYSNTTLVAMIATLAEGGTATFLPKWNTQTWLSTVEAQKITCCMLVPVLVQRLFKAEELAKTDISSLELTICTSSPLAAATKTEIIARWPGRFIELYGLTEGGVSAMLDLKAFPDKAGSVGQPALNSDLAILDDDDRPVPQGEVGEVVGRSPAMMAGYHGRNDLTEKALMRLEDGRVVFRSGDLGRIDADGFLYIVGRKKDMIISGGFNIYATDLEDALHAHPDVTEVGVVGAPSEEWGETPVAGVVLRAGASADAQAILDAANARLGKTQRVSALHVMEALPRNAVGKVLKPDLLAAVKDRAPDARMSR</sequence>
<accession>A0A1I3HPQ7</accession>
<dbReference type="InterPro" id="IPR042099">
    <property type="entry name" value="ANL_N_sf"/>
</dbReference>
<dbReference type="Pfam" id="PF13193">
    <property type="entry name" value="AMP-binding_C"/>
    <property type="match status" value="1"/>
</dbReference>
<dbReference type="GO" id="GO:0016877">
    <property type="term" value="F:ligase activity, forming carbon-sulfur bonds"/>
    <property type="evidence" value="ECO:0007669"/>
    <property type="project" value="UniProtKB-ARBA"/>
</dbReference>
<dbReference type="AlphaFoldDB" id="A0A1I3HPQ7"/>
<dbReference type="Proteomes" id="UP000199377">
    <property type="component" value="Unassembled WGS sequence"/>
</dbReference>
<dbReference type="Gene3D" id="3.40.50.12780">
    <property type="entry name" value="N-terminal domain of ligase-like"/>
    <property type="match status" value="1"/>
</dbReference>
<dbReference type="PROSITE" id="PS00455">
    <property type="entry name" value="AMP_BINDING"/>
    <property type="match status" value="1"/>
</dbReference>
<evidence type="ECO:0000259" key="1">
    <source>
        <dbReference type="Pfam" id="PF00501"/>
    </source>
</evidence>
<feature type="domain" description="AMP-dependent synthetase/ligase" evidence="1">
    <location>
        <begin position="27"/>
        <end position="385"/>
    </location>
</feature>
<name>A0A1I3HPQ7_9RHOB</name>
<dbReference type="STRING" id="1114924.SAMN05216258_106108"/>
<evidence type="ECO:0000313" key="4">
    <source>
        <dbReference type="Proteomes" id="UP000199377"/>
    </source>
</evidence>
<dbReference type="InterPro" id="IPR000873">
    <property type="entry name" value="AMP-dep_synth/lig_dom"/>
</dbReference>
<gene>
    <name evidence="3" type="ORF">SAMN05216258_106108</name>
</gene>
<dbReference type="Pfam" id="PF00501">
    <property type="entry name" value="AMP-binding"/>
    <property type="match status" value="1"/>
</dbReference>
<organism evidence="3 4">
    <name type="scientific">Albimonas pacifica</name>
    <dbReference type="NCBI Taxonomy" id="1114924"/>
    <lineage>
        <taxon>Bacteria</taxon>
        <taxon>Pseudomonadati</taxon>
        <taxon>Pseudomonadota</taxon>
        <taxon>Alphaproteobacteria</taxon>
        <taxon>Rhodobacterales</taxon>
        <taxon>Paracoccaceae</taxon>
        <taxon>Albimonas</taxon>
    </lineage>
</organism>
<keyword evidence="4" id="KW-1185">Reference proteome</keyword>
<keyword evidence="3" id="KW-0436">Ligase</keyword>
<dbReference type="InterPro" id="IPR045851">
    <property type="entry name" value="AMP-bd_C_sf"/>
</dbReference>
<evidence type="ECO:0000313" key="3">
    <source>
        <dbReference type="EMBL" id="SFI37661.1"/>
    </source>
</evidence>
<feature type="domain" description="AMP-binding enzyme C-terminal" evidence="2">
    <location>
        <begin position="441"/>
        <end position="515"/>
    </location>
</feature>
<dbReference type="PANTHER" id="PTHR43767:SF7">
    <property type="entry name" value="MEDIUM_LONG-CHAIN-FATTY-ACID--COA LIGASE FADD8"/>
    <property type="match status" value="1"/>
</dbReference>
<dbReference type="InterPro" id="IPR050237">
    <property type="entry name" value="ATP-dep_AMP-bd_enzyme"/>
</dbReference>
<dbReference type="EMBL" id="FOQH01000006">
    <property type="protein sequence ID" value="SFI37661.1"/>
    <property type="molecule type" value="Genomic_DNA"/>
</dbReference>
<dbReference type="InterPro" id="IPR025110">
    <property type="entry name" value="AMP-bd_C"/>
</dbReference>
<proteinExistence type="predicted"/>
<dbReference type="RefSeq" id="WP_177236264.1">
    <property type="nucleotide sequence ID" value="NZ_FOQH01000006.1"/>
</dbReference>
<dbReference type="PANTHER" id="PTHR43767">
    <property type="entry name" value="LONG-CHAIN-FATTY-ACID--COA LIGASE"/>
    <property type="match status" value="1"/>
</dbReference>